<gene>
    <name evidence="2" type="ORF">CAEBREN_07366</name>
</gene>
<dbReference type="eggNOG" id="ENOG502SY7B">
    <property type="taxonomic scope" value="Eukaryota"/>
</dbReference>
<feature type="transmembrane region" description="Helical" evidence="1">
    <location>
        <begin position="93"/>
        <end position="112"/>
    </location>
</feature>
<keyword evidence="3" id="KW-1185">Reference proteome</keyword>
<evidence type="ECO:0000256" key="1">
    <source>
        <dbReference type="SAM" id="Phobius"/>
    </source>
</evidence>
<feature type="transmembrane region" description="Helical" evidence="1">
    <location>
        <begin position="146"/>
        <end position="172"/>
    </location>
</feature>
<dbReference type="PANTHER" id="PTHR22941">
    <property type="entry name" value="SERPENTINE RECEPTOR"/>
    <property type="match status" value="1"/>
</dbReference>
<accession>G0M981</accession>
<keyword evidence="1" id="KW-0472">Membrane</keyword>
<dbReference type="Proteomes" id="UP000008068">
    <property type="component" value="Unassembled WGS sequence"/>
</dbReference>
<dbReference type="OrthoDB" id="5874478at2759"/>
<dbReference type="Pfam" id="PF10318">
    <property type="entry name" value="7TM_GPCR_Srh"/>
    <property type="match status" value="1"/>
</dbReference>
<dbReference type="PANTHER" id="PTHR22941:SF307">
    <property type="entry name" value="SERPENTINE RECEPTOR, CLASS H"/>
    <property type="match status" value="1"/>
</dbReference>
<sequence length="227" mass="26087">MKSVKWCLFNLHFWSVFLDLLLSILVCPVLIAPVIALYCQGLLNVIGVPLVVQVYMLVTVFLVVGGSVVSIVENRYFIIFARESRWKSIRHPFLFLNYVMVFTCYIPLLFHLPDLDYAVRYINETYPSIPLSSFSGPLLVITLDNFYMFITVFIAAFTFVAEVTVFNTLLLYRMRNQTHRTQLSSKTYEMQKKFLIAIFGQISIPTVLLLVPTVYVEFSALYGFSGP</sequence>
<dbReference type="EMBL" id="GL379787">
    <property type="protein sequence ID" value="EGT30961.1"/>
    <property type="molecule type" value="Genomic_DNA"/>
</dbReference>
<name>G0M981_CAEBE</name>
<keyword evidence="1" id="KW-1133">Transmembrane helix</keyword>
<protein>
    <recommendedName>
        <fullName evidence="4">Serpentine Receptor, class H</fullName>
    </recommendedName>
</protein>
<reference evidence="3" key="1">
    <citation type="submission" date="2011-07" db="EMBL/GenBank/DDBJ databases">
        <authorList>
            <consortium name="Caenorhabditis brenneri Sequencing and Analysis Consortium"/>
            <person name="Wilson R.K."/>
        </authorList>
    </citation>
    <scope>NUCLEOTIDE SEQUENCE [LARGE SCALE GENOMIC DNA]</scope>
    <source>
        <strain evidence="3">PB2801</strain>
    </source>
</reference>
<dbReference type="AlphaFoldDB" id="G0M981"/>
<evidence type="ECO:0000313" key="3">
    <source>
        <dbReference type="Proteomes" id="UP000008068"/>
    </source>
</evidence>
<keyword evidence="1" id="KW-0812">Transmembrane</keyword>
<evidence type="ECO:0000313" key="2">
    <source>
        <dbReference type="EMBL" id="EGT30961.1"/>
    </source>
</evidence>
<feature type="transmembrane region" description="Helical" evidence="1">
    <location>
        <begin position="50"/>
        <end position="72"/>
    </location>
</feature>
<proteinExistence type="predicted"/>
<feature type="transmembrane region" description="Helical" evidence="1">
    <location>
        <begin position="193"/>
        <end position="215"/>
    </location>
</feature>
<evidence type="ECO:0008006" key="4">
    <source>
        <dbReference type="Google" id="ProtNLM"/>
    </source>
</evidence>
<dbReference type="InParanoid" id="G0M981"/>
<feature type="transmembrane region" description="Helical" evidence="1">
    <location>
        <begin position="12"/>
        <end position="38"/>
    </location>
</feature>
<organism evidence="3">
    <name type="scientific">Caenorhabditis brenneri</name>
    <name type="common">Nematode worm</name>
    <dbReference type="NCBI Taxonomy" id="135651"/>
    <lineage>
        <taxon>Eukaryota</taxon>
        <taxon>Metazoa</taxon>
        <taxon>Ecdysozoa</taxon>
        <taxon>Nematoda</taxon>
        <taxon>Chromadorea</taxon>
        <taxon>Rhabditida</taxon>
        <taxon>Rhabditina</taxon>
        <taxon>Rhabditomorpha</taxon>
        <taxon>Rhabditoidea</taxon>
        <taxon>Rhabditidae</taxon>
        <taxon>Peloderinae</taxon>
        <taxon>Caenorhabditis</taxon>
    </lineage>
</organism>
<dbReference type="HOGENOM" id="CLU_042960_1_1_1"/>
<dbReference type="InterPro" id="IPR053220">
    <property type="entry name" value="Nematode_rcpt-like_serp_H"/>
</dbReference>
<dbReference type="InterPro" id="IPR019422">
    <property type="entry name" value="7TM_GPCR_serpentine_rcpt_Srh"/>
</dbReference>